<dbReference type="InterPro" id="IPR015590">
    <property type="entry name" value="Aldehyde_DH_dom"/>
</dbReference>
<comment type="similarity">
    <text evidence="1 4">Belongs to the aldehyde dehydrogenase family.</text>
</comment>
<feature type="domain" description="Aldehyde dehydrogenase" evidence="5">
    <location>
        <begin position="21"/>
        <end position="481"/>
    </location>
</feature>
<dbReference type="Pfam" id="PF00171">
    <property type="entry name" value="Aldedh"/>
    <property type="match status" value="1"/>
</dbReference>
<dbReference type="PANTHER" id="PTHR43353">
    <property type="entry name" value="SUCCINATE-SEMIALDEHYDE DEHYDROGENASE, MITOCHONDRIAL"/>
    <property type="match status" value="1"/>
</dbReference>
<dbReference type="InterPro" id="IPR010102">
    <property type="entry name" value="Succ_semiAld_DH"/>
</dbReference>
<proteinExistence type="inferred from homology"/>
<dbReference type="PROSITE" id="PS00070">
    <property type="entry name" value="ALDEHYDE_DEHYDR_CYS"/>
    <property type="match status" value="1"/>
</dbReference>
<dbReference type="Gene3D" id="3.40.605.10">
    <property type="entry name" value="Aldehyde Dehydrogenase, Chain A, domain 1"/>
    <property type="match status" value="1"/>
</dbReference>
<dbReference type="PROSITE" id="PS00687">
    <property type="entry name" value="ALDEHYDE_DEHYDR_GLU"/>
    <property type="match status" value="1"/>
</dbReference>
<dbReference type="SUPFAM" id="SSF53720">
    <property type="entry name" value="ALDH-like"/>
    <property type="match status" value="1"/>
</dbReference>
<name>A0ABT3SRZ2_9GAMM</name>
<dbReference type="Gene3D" id="3.40.309.10">
    <property type="entry name" value="Aldehyde Dehydrogenase, Chain A, domain 2"/>
    <property type="match status" value="1"/>
</dbReference>
<keyword evidence="7" id="KW-1185">Reference proteome</keyword>
<dbReference type="InterPro" id="IPR050740">
    <property type="entry name" value="Aldehyde_DH_Superfamily"/>
</dbReference>
<evidence type="ECO:0000256" key="2">
    <source>
        <dbReference type="ARBA" id="ARBA00023002"/>
    </source>
</evidence>
<organism evidence="6 7">
    <name type="scientific">Candidatus Seongchinamella marina</name>
    <dbReference type="NCBI Taxonomy" id="2518990"/>
    <lineage>
        <taxon>Bacteria</taxon>
        <taxon>Pseudomonadati</taxon>
        <taxon>Pseudomonadota</taxon>
        <taxon>Gammaproteobacteria</taxon>
        <taxon>Cellvibrionales</taxon>
        <taxon>Halieaceae</taxon>
        <taxon>Seongchinamella</taxon>
    </lineage>
</organism>
<dbReference type="EMBL" id="SHNP01000001">
    <property type="protein sequence ID" value="MCX2972758.1"/>
    <property type="molecule type" value="Genomic_DNA"/>
</dbReference>
<dbReference type="InterPro" id="IPR016163">
    <property type="entry name" value="Ald_DH_C"/>
</dbReference>
<comment type="caution">
    <text evidence="6">The sequence shown here is derived from an EMBL/GenBank/DDBJ whole genome shotgun (WGS) entry which is preliminary data.</text>
</comment>
<dbReference type="NCBIfam" id="TIGR01780">
    <property type="entry name" value="SSADH"/>
    <property type="match status" value="1"/>
</dbReference>
<dbReference type="InterPro" id="IPR016162">
    <property type="entry name" value="Ald_DH_N"/>
</dbReference>
<evidence type="ECO:0000256" key="3">
    <source>
        <dbReference type="PROSITE-ProRule" id="PRU10007"/>
    </source>
</evidence>
<dbReference type="PANTHER" id="PTHR43353:SF5">
    <property type="entry name" value="SUCCINATE-SEMIALDEHYDE DEHYDROGENASE, MITOCHONDRIAL"/>
    <property type="match status" value="1"/>
</dbReference>
<sequence>MKLQLSDPTLLKSMAYIDGEWRPAANGSSFTVKNPATGEVIADVTDLGAAETRAAIAAAQQAMISWRQQPAKERSAILRRWFNLIMDNQEDLACLMTAEQGKVLAESRLEITYAASFVEWFAEEAKRIYGDVIPGPNDRRSIVIKQPVGVVAAITPWNFPSAMITRKVGPALAAGCSVVLKPAAETPLSALALAELADRAGIPGGLFNVITGTDAPAIGDELTSSDIIRKLTFTGSTPVGKHLLAQSAATVKKVSMELGGNAPIIIFDDADLDTAVQGAIDTKYRNAGQTCVCANRLLVQDTIYDAFIEKLTQEVSKFRVGDGMNESNTLGPLIEPKALLKVDAMVQDAVADGASLALGGRAMPELGPNFYQPTILANVTNDMRVFREEIFGPVAPVLRFSDEIEAIAMANDTEYGLAAYLYTNDLGRVWRISEAIEYGMVGVNEVAITSELIPFGGVKESGLGREGSHYGIDDYVEVKYICMGGIAQA</sequence>
<feature type="active site" evidence="3">
    <location>
        <position position="257"/>
    </location>
</feature>
<gene>
    <name evidence="6" type="ORF">EYC87_04050</name>
</gene>
<dbReference type="Proteomes" id="UP001143307">
    <property type="component" value="Unassembled WGS sequence"/>
</dbReference>
<dbReference type="RefSeq" id="WP_279251728.1">
    <property type="nucleotide sequence ID" value="NZ_SHNP01000001.1"/>
</dbReference>
<dbReference type="CDD" id="cd07103">
    <property type="entry name" value="ALDH_F5_SSADH_GabD"/>
    <property type="match status" value="1"/>
</dbReference>
<evidence type="ECO:0000256" key="1">
    <source>
        <dbReference type="ARBA" id="ARBA00009986"/>
    </source>
</evidence>
<evidence type="ECO:0000313" key="6">
    <source>
        <dbReference type="EMBL" id="MCX2972758.1"/>
    </source>
</evidence>
<dbReference type="InterPro" id="IPR016160">
    <property type="entry name" value="Ald_DH_CS_CYS"/>
</dbReference>
<dbReference type="InterPro" id="IPR029510">
    <property type="entry name" value="Ald_DH_CS_GLU"/>
</dbReference>
<keyword evidence="2 4" id="KW-0560">Oxidoreductase</keyword>
<evidence type="ECO:0000256" key="4">
    <source>
        <dbReference type="RuleBase" id="RU003345"/>
    </source>
</evidence>
<evidence type="ECO:0000313" key="7">
    <source>
        <dbReference type="Proteomes" id="UP001143307"/>
    </source>
</evidence>
<dbReference type="InterPro" id="IPR016161">
    <property type="entry name" value="Ald_DH/histidinol_DH"/>
</dbReference>
<accession>A0ABT3SRZ2</accession>
<protein>
    <submittedName>
        <fullName evidence="6">NAD-dependent succinate-semialdehyde dehydrogenase</fullName>
    </submittedName>
</protein>
<reference evidence="6" key="1">
    <citation type="submission" date="2019-02" db="EMBL/GenBank/DDBJ databases">
        <authorList>
            <person name="Li S.-H."/>
        </authorList>
    </citation>
    <scope>NUCLEOTIDE SEQUENCE</scope>
    <source>
        <strain evidence="6">IMCC8485</strain>
    </source>
</reference>
<evidence type="ECO:0000259" key="5">
    <source>
        <dbReference type="Pfam" id="PF00171"/>
    </source>
</evidence>